<organism evidence="1 2">
    <name type="scientific">Naganishia onofrii</name>
    <dbReference type="NCBI Taxonomy" id="1851511"/>
    <lineage>
        <taxon>Eukaryota</taxon>
        <taxon>Fungi</taxon>
        <taxon>Dikarya</taxon>
        <taxon>Basidiomycota</taxon>
        <taxon>Agaricomycotina</taxon>
        <taxon>Tremellomycetes</taxon>
        <taxon>Filobasidiales</taxon>
        <taxon>Filobasidiaceae</taxon>
        <taxon>Naganishia</taxon>
    </lineage>
</organism>
<sequence length="170" mass="19425">MDAEPILNYRPPKPKPRRKKVSPCRCLAYTSLVFGVVIGCVIALTIVKAIWGAIDIVRHPHKAHHHNGTLESFAQGDENIVRPILEDDARFDVAVALWYSLPEAEQETLDDSIATEGEKALMQHWDLPLRDIRPIPKQVPLFSDIIIRNASFQDKHIHRQITYQLPLERL</sequence>
<evidence type="ECO:0000313" key="1">
    <source>
        <dbReference type="EMBL" id="KAJ9124439.1"/>
    </source>
</evidence>
<dbReference type="Proteomes" id="UP001234202">
    <property type="component" value="Unassembled WGS sequence"/>
</dbReference>
<protein>
    <submittedName>
        <fullName evidence="1">Uncharacterized protein</fullName>
    </submittedName>
</protein>
<proteinExistence type="predicted"/>
<accession>A0ACC2XM54</accession>
<keyword evidence="2" id="KW-1185">Reference proteome</keyword>
<name>A0ACC2XM54_9TREE</name>
<dbReference type="EMBL" id="JASBWV010000010">
    <property type="protein sequence ID" value="KAJ9124439.1"/>
    <property type="molecule type" value="Genomic_DNA"/>
</dbReference>
<evidence type="ECO:0000313" key="2">
    <source>
        <dbReference type="Proteomes" id="UP001234202"/>
    </source>
</evidence>
<gene>
    <name evidence="1" type="ORF">QFC24_003227</name>
</gene>
<reference evidence="1" key="1">
    <citation type="submission" date="2023-04" db="EMBL/GenBank/DDBJ databases">
        <title>Draft Genome sequencing of Naganishia species isolated from polar environments using Oxford Nanopore Technology.</title>
        <authorList>
            <person name="Leo P."/>
            <person name="Venkateswaran K."/>
        </authorList>
    </citation>
    <scope>NUCLEOTIDE SEQUENCE</scope>
    <source>
        <strain evidence="1">DBVPG 5303</strain>
    </source>
</reference>
<comment type="caution">
    <text evidence="1">The sequence shown here is derived from an EMBL/GenBank/DDBJ whole genome shotgun (WGS) entry which is preliminary data.</text>
</comment>